<dbReference type="GO" id="GO:0006865">
    <property type="term" value="P:amino acid transport"/>
    <property type="evidence" value="ECO:0007669"/>
    <property type="project" value="TreeGrafter"/>
</dbReference>
<dbReference type="Proteomes" id="UP000681722">
    <property type="component" value="Unassembled WGS sequence"/>
</dbReference>
<dbReference type="GO" id="GO:0032809">
    <property type="term" value="C:neuronal cell body membrane"/>
    <property type="evidence" value="ECO:0007669"/>
    <property type="project" value="TreeGrafter"/>
</dbReference>
<comment type="subcellular location">
    <subcellularLocation>
        <location evidence="1">Cell membrane</location>
        <topology evidence="1">Multi-pass membrane protein</topology>
    </subcellularLocation>
</comment>
<keyword evidence="11 14" id="KW-1015">Disulfide bond</keyword>
<evidence type="ECO:0000256" key="12">
    <source>
        <dbReference type="ARBA" id="ARBA00023180"/>
    </source>
</evidence>
<dbReference type="SUPFAM" id="SSF161070">
    <property type="entry name" value="SNF-like"/>
    <property type="match status" value="1"/>
</dbReference>
<keyword evidence="18" id="KW-1185">Reference proteome</keyword>
<keyword evidence="9 13" id="KW-0915">Sodium</keyword>
<keyword evidence="3" id="KW-1003">Cell membrane</keyword>
<protein>
    <recommendedName>
        <fullName evidence="19">Sodium-dependent serotonin transporter</fullName>
    </recommendedName>
</protein>
<evidence type="ECO:0000256" key="6">
    <source>
        <dbReference type="ARBA" id="ARBA00022775"/>
    </source>
</evidence>
<proteinExistence type="predicted"/>
<evidence type="ECO:0000256" key="3">
    <source>
        <dbReference type="ARBA" id="ARBA00022475"/>
    </source>
</evidence>
<evidence type="ECO:0008006" key="19">
    <source>
        <dbReference type="Google" id="ProtNLM"/>
    </source>
</evidence>
<accession>A0A814MZW0</accession>
<evidence type="ECO:0000256" key="11">
    <source>
        <dbReference type="ARBA" id="ARBA00023157"/>
    </source>
</evidence>
<feature type="transmembrane region" description="Helical" evidence="15">
    <location>
        <begin position="65"/>
        <end position="84"/>
    </location>
</feature>
<dbReference type="OrthoDB" id="6581954at2759"/>
<dbReference type="GO" id="GO:0046872">
    <property type="term" value="F:metal ion binding"/>
    <property type="evidence" value="ECO:0007669"/>
    <property type="project" value="UniProtKB-KW"/>
</dbReference>
<organism evidence="16 18">
    <name type="scientific">Didymodactylos carnosus</name>
    <dbReference type="NCBI Taxonomy" id="1234261"/>
    <lineage>
        <taxon>Eukaryota</taxon>
        <taxon>Metazoa</taxon>
        <taxon>Spiralia</taxon>
        <taxon>Gnathifera</taxon>
        <taxon>Rotifera</taxon>
        <taxon>Eurotatoria</taxon>
        <taxon>Bdelloidea</taxon>
        <taxon>Philodinida</taxon>
        <taxon>Philodinidae</taxon>
        <taxon>Didymodactylos</taxon>
    </lineage>
</organism>
<evidence type="ECO:0000256" key="5">
    <source>
        <dbReference type="ARBA" id="ARBA00022723"/>
    </source>
</evidence>
<evidence type="ECO:0000256" key="8">
    <source>
        <dbReference type="ARBA" id="ARBA00022989"/>
    </source>
</evidence>
<dbReference type="InterPro" id="IPR037272">
    <property type="entry name" value="SNS_sf"/>
</dbReference>
<dbReference type="GO" id="GO:0042734">
    <property type="term" value="C:presynaptic membrane"/>
    <property type="evidence" value="ECO:0007669"/>
    <property type="project" value="TreeGrafter"/>
</dbReference>
<dbReference type="PRINTS" id="PR00176">
    <property type="entry name" value="NANEUSMPORT"/>
</dbReference>
<dbReference type="InterPro" id="IPR000175">
    <property type="entry name" value="Na/ntran_symport"/>
</dbReference>
<dbReference type="GO" id="GO:0030424">
    <property type="term" value="C:axon"/>
    <property type="evidence" value="ECO:0007669"/>
    <property type="project" value="TreeGrafter"/>
</dbReference>
<evidence type="ECO:0000256" key="2">
    <source>
        <dbReference type="ARBA" id="ARBA00022448"/>
    </source>
</evidence>
<evidence type="ECO:0000256" key="13">
    <source>
        <dbReference type="PIRSR" id="PIRSR600175-1"/>
    </source>
</evidence>
<feature type="binding site" evidence="13">
    <location>
        <position position="315"/>
    </location>
    <ligand>
        <name>Na(+)</name>
        <dbReference type="ChEBI" id="CHEBI:29101"/>
        <label>1</label>
    </ligand>
</feature>
<feature type="binding site" evidence="13">
    <location>
        <position position="347"/>
    </location>
    <ligand>
        <name>Na(+)</name>
        <dbReference type="ChEBI" id="CHEBI:29101"/>
        <label>1</label>
    </ligand>
</feature>
<feature type="non-terminal residue" evidence="16">
    <location>
        <position position="1"/>
    </location>
</feature>
<dbReference type="GO" id="GO:0005330">
    <property type="term" value="F:dopamine:sodium symporter activity"/>
    <property type="evidence" value="ECO:0007669"/>
    <property type="project" value="TreeGrafter"/>
</dbReference>
<keyword evidence="8 15" id="KW-1133">Transmembrane helix</keyword>
<evidence type="ECO:0000256" key="15">
    <source>
        <dbReference type="SAM" id="Phobius"/>
    </source>
</evidence>
<evidence type="ECO:0000256" key="9">
    <source>
        <dbReference type="ARBA" id="ARBA00023053"/>
    </source>
</evidence>
<evidence type="ECO:0000256" key="1">
    <source>
        <dbReference type="ARBA" id="ARBA00004651"/>
    </source>
</evidence>
<feature type="transmembrane region" description="Helical" evidence="15">
    <location>
        <begin position="96"/>
        <end position="118"/>
    </location>
</feature>
<gene>
    <name evidence="16" type="ORF">GPM918_LOCUS18038</name>
    <name evidence="17" type="ORF">SRO942_LOCUS18035</name>
</gene>
<dbReference type="PROSITE" id="PS50267">
    <property type="entry name" value="NA_NEUROTRAN_SYMP_3"/>
    <property type="match status" value="1"/>
</dbReference>
<dbReference type="GO" id="GO:0051583">
    <property type="term" value="P:dopamine uptake involved in synaptic transmission"/>
    <property type="evidence" value="ECO:0007669"/>
    <property type="project" value="TreeGrafter"/>
</dbReference>
<feature type="transmembrane region" description="Helical" evidence="15">
    <location>
        <begin position="230"/>
        <end position="247"/>
    </location>
</feature>
<feature type="transmembrane region" description="Helical" evidence="15">
    <location>
        <begin position="341"/>
        <end position="365"/>
    </location>
</feature>
<keyword evidence="5 13" id="KW-0479">Metal-binding</keyword>
<evidence type="ECO:0000256" key="10">
    <source>
        <dbReference type="ARBA" id="ARBA00023136"/>
    </source>
</evidence>
<evidence type="ECO:0000313" key="18">
    <source>
        <dbReference type="Proteomes" id="UP000663829"/>
    </source>
</evidence>
<dbReference type="PANTHER" id="PTHR11616:SF320">
    <property type="entry name" value="SODIUM-DEPENDENT NORADRENALINE TRANSPORTER"/>
    <property type="match status" value="1"/>
</dbReference>
<keyword evidence="4 15" id="KW-0812">Transmembrane</keyword>
<evidence type="ECO:0000313" key="17">
    <source>
        <dbReference type="EMBL" id="CAF3852134.1"/>
    </source>
</evidence>
<feature type="transmembrane region" description="Helical" evidence="15">
    <location>
        <begin position="304"/>
        <end position="329"/>
    </location>
</feature>
<feature type="binding site" evidence="13">
    <location>
        <position position="73"/>
    </location>
    <ligand>
        <name>Na(+)</name>
        <dbReference type="ChEBI" id="CHEBI:29101"/>
        <label>1</label>
    </ligand>
</feature>
<sequence>MKNEHLIMPDNRLTNNIESSQISSLIDDHNQSSDYIPQTTSTVINENKHVEVKNIRARDHWSSRIVYLLSIIGFVVDLGNVWRFPTTCYRNGGGAFLIPYFTFLFLVGLPCMYMELAIGQYHRLGYITVWNKVCPMLKGIGYSMLIINIYVLSYYNTIIAWSIYYCFASFRTIVPWTSCNNSWNTPNCYSVYQSNVTLSHNQSCSSAEEYYERRVLQSQKSMGINALGSLRWELVGCSVIVFILIYGSIYKGVKTAGKAIWFTALIPYVVLVILLLRSFTLEGIMDGLKYYIYPTFDKLKEYSVWQAAAVQIFFSLGPGFGVLLGYASYSDFHDNVPRTAIAASLINCFTSLLYGIVIFSGIGYLSHRLNSDVRKFVEGQMSL</sequence>
<feature type="transmembrane region" description="Helical" evidence="15">
    <location>
        <begin position="139"/>
        <end position="164"/>
    </location>
</feature>
<keyword evidence="6" id="KW-0532">Neurotransmitter transport</keyword>
<evidence type="ECO:0000256" key="4">
    <source>
        <dbReference type="ARBA" id="ARBA00022692"/>
    </source>
</evidence>
<feature type="binding site" evidence="13">
    <location>
        <position position="76"/>
    </location>
    <ligand>
        <name>Na(+)</name>
        <dbReference type="ChEBI" id="CHEBI:29101"/>
        <label>1</label>
    </ligand>
</feature>
<dbReference type="Proteomes" id="UP000663829">
    <property type="component" value="Unassembled WGS sequence"/>
</dbReference>
<dbReference type="PANTHER" id="PTHR11616">
    <property type="entry name" value="SODIUM/CHLORIDE DEPENDENT TRANSPORTER"/>
    <property type="match status" value="1"/>
</dbReference>
<feature type="binding site" evidence="13">
    <location>
        <position position="80"/>
    </location>
    <ligand>
        <name>Na(+)</name>
        <dbReference type="ChEBI" id="CHEBI:29101"/>
        <label>1</label>
    </ligand>
</feature>
<feature type="disulfide bond" evidence="14">
    <location>
        <begin position="179"/>
        <end position="188"/>
    </location>
</feature>
<dbReference type="EMBL" id="CAJOBC010005113">
    <property type="protein sequence ID" value="CAF3852134.1"/>
    <property type="molecule type" value="Genomic_DNA"/>
</dbReference>
<dbReference type="EMBL" id="CAJNOQ010005113">
    <property type="protein sequence ID" value="CAF1086622.1"/>
    <property type="molecule type" value="Genomic_DNA"/>
</dbReference>
<comment type="caution">
    <text evidence="16">The sequence shown here is derived from an EMBL/GenBank/DDBJ whole genome shotgun (WGS) entry which is preliminary data.</text>
</comment>
<name>A0A814MZW0_9BILA</name>
<keyword evidence="7" id="KW-0769">Symport</keyword>
<dbReference type="GO" id="GO:0015874">
    <property type="term" value="P:norepinephrine transport"/>
    <property type="evidence" value="ECO:0007669"/>
    <property type="project" value="TreeGrafter"/>
</dbReference>
<feature type="transmembrane region" description="Helical" evidence="15">
    <location>
        <begin position="259"/>
        <end position="279"/>
    </location>
</feature>
<keyword evidence="12" id="KW-0325">Glycoprotein</keyword>
<reference evidence="16" key="1">
    <citation type="submission" date="2021-02" db="EMBL/GenBank/DDBJ databases">
        <authorList>
            <person name="Nowell W R."/>
        </authorList>
    </citation>
    <scope>NUCLEOTIDE SEQUENCE</scope>
</reference>
<evidence type="ECO:0000256" key="7">
    <source>
        <dbReference type="ARBA" id="ARBA00022847"/>
    </source>
</evidence>
<evidence type="ECO:0000256" key="14">
    <source>
        <dbReference type="PIRSR" id="PIRSR600175-2"/>
    </source>
</evidence>
<dbReference type="AlphaFoldDB" id="A0A814MZW0"/>
<keyword evidence="10 15" id="KW-0472">Membrane</keyword>
<evidence type="ECO:0000313" key="16">
    <source>
        <dbReference type="EMBL" id="CAF1086622.1"/>
    </source>
</evidence>
<dbReference type="Pfam" id="PF00209">
    <property type="entry name" value="SNF"/>
    <property type="match status" value="1"/>
</dbReference>
<keyword evidence="2" id="KW-0813">Transport</keyword>